<feature type="compositionally biased region" description="Gly residues" evidence="1">
    <location>
        <begin position="369"/>
        <end position="382"/>
    </location>
</feature>
<feature type="compositionally biased region" description="Basic and acidic residues" evidence="1">
    <location>
        <begin position="183"/>
        <end position="196"/>
    </location>
</feature>
<dbReference type="AlphaFoldDB" id="A0A543AUW4"/>
<dbReference type="InParanoid" id="A0A543AUW4"/>
<feature type="compositionally biased region" description="Low complexity" evidence="1">
    <location>
        <begin position="236"/>
        <end position="255"/>
    </location>
</feature>
<reference evidence="2 3" key="1">
    <citation type="submission" date="2019-06" db="EMBL/GenBank/DDBJ databases">
        <title>Sequencing the genomes of 1000 actinobacteria strains.</title>
        <authorList>
            <person name="Klenk H.-P."/>
        </authorList>
    </citation>
    <scope>NUCLEOTIDE SEQUENCE [LARGE SCALE GENOMIC DNA]</scope>
    <source>
        <strain evidence="2 3">DSM 45928</strain>
    </source>
</reference>
<comment type="caution">
    <text evidence="2">The sequence shown here is derived from an EMBL/GenBank/DDBJ whole genome shotgun (WGS) entry which is preliminary data.</text>
</comment>
<protein>
    <recommendedName>
        <fullName evidence="4">PPE family protein</fullName>
    </recommendedName>
</protein>
<feature type="compositionally biased region" description="Low complexity" evidence="1">
    <location>
        <begin position="359"/>
        <end position="368"/>
    </location>
</feature>
<feature type="compositionally biased region" description="Pro residues" evidence="1">
    <location>
        <begin position="295"/>
        <end position="310"/>
    </location>
</feature>
<dbReference type="RefSeq" id="WP_142037591.1">
    <property type="nucleotide sequence ID" value="NZ_JBHTGS010000001.1"/>
</dbReference>
<feature type="compositionally biased region" description="Polar residues" evidence="1">
    <location>
        <begin position="349"/>
        <end position="358"/>
    </location>
</feature>
<accession>A0A543AUW4</accession>
<proteinExistence type="predicted"/>
<feature type="region of interest" description="Disordered" evidence="1">
    <location>
        <begin position="181"/>
        <end position="525"/>
    </location>
</feature>
<dbReference type="Proteomes" id="UP000317043">
    <property type="component" value="Unassembled WGS sequence"/>
</dbReference>
<evidence type="ECO:0000256" key="1">
    <source>
        <dbReference type="SAM" id="MobiDB-lite"/>
    </source>
</evidence>
<name>A0A543AUW4_9ACTN</name>
<keyword evidence="3" id="KW-1185">Reference proteome</keyword>
<feature type="compositionally biased region" description="Polar residues" evidence="1">
    <location>
        <begin position="390"/>
        <end position="440"/>
    </location>
</feature>
<evidence type="ECO:0000313" key="3">
    <source>
        <dbReference type="Proteomes" id="UP000317043"/>
    </source>
</evidence>
<dbReference type="EMBL" id="VFOW01000001">
    <property type="protein sequence ID" value="TQL76331.1"/>
    <property type="molecule type" value="Genomic_DNA"/>
</dbReference>
<dbReference type="PRINTS" id="PR01217">
    <property type="entry name" value="PRICHEXTENSN"/>
</dbReference>
<evidence type="ECO:0008006" key="4">
    <source>
        <dbReference type="Google" id="ProtNLM"/>
    </source>
</evidence>
<organism evidence="2 3">
    <name type="scientific">Stackebrandtia endophytica</name>
    <dbReference type="NCBI Taxonomy" id="1496996"/>
    <lineage>
        <taxon>Bacteria</taxon>
        <taxon>Bacillati</taxon>
        <taxon>Actinomycetota</taxon>
        <taxon>Actinomycetes</taxon>
        <taxon>Glycomycetales</taxon>
        <taxon>Glycomycetaceae</taxon>
        <taxon>Stackebrandtia</taxon>
    </lineage>
</organism>
<evidence type="ECO:0000313" key="2">
    <source>
        <dbReference type="EMBL" id="TQL76331.1"/>
    </source>
</evidence>
<sequence length="600" mass="62694">MTFNHPLGAGYKYSAKDLSLSQIVAIVNSDHDSRGKAGEMADGWRAAAVFAEKLRTELESSKETLAANFHTPNSDVFFGHLADFVASAESAVTPAEMNAESLESAVVEVERIKPVIDDLVAEDALYEDNRSDLTSRSADGSLTEYDMAKADVLAEAQDQFGTADQQYAGYRYTMDPPTVFEGPEWHGPDRISDMDGYRNAYYPDGQPATSPGYGPSSLPGQPGSITPTDPTPAGPTPSTDAPDLQSAAPVAAPAAPAAPAPTPAAPGVGGPALPPAGMPPVTGHPASRGGLPVRTAPPAPPPARPTPTPVPRTGQTPGLPPRSGTSPTQSPTPPRTTTNSNAQRPGGQSPVNRQTGQASQRSSGQPAGRQGGQPGQRPGGQPHGRPSGQTSRNTNSGGPRLTPTTRSNPPTAQGRNSTRTSPNGPTRGSLPGSNRTSNGRSGAPPRGMVKPNAGFEQSINRNLPRSVPSVVGARESNSVKPVTRPAPGRVIGARKNSAPQHKPGSLTRNGVVGNTRKPAESTWSRTQPVRKVDVPRNGVIGRREYFIADTTSRSQVREARNARRKARLAHLTGNTTPVQNDLMTGITDHTVPGVIGRRLG</sequence>
<gene>
    <name evidence="2" type="ORF">FB566_1858</name>
</gene>